<name>A0A3N4JMZ7_9PEZI</name>
<protein>
    <recommendedName>
        <fullName evidence="3">Tc1-like transposase DDE domain-containing protein</fullName>
    </recommendedName>
</protein>
<organism evidence="1 2">
    <name type="scientific">Choiromyces venosus 120613-1</name>
    <dbReference type="NCBI Taxonomy" id="1336337"/>
    <lineage>
        <taxon>Eukaryota</taxon>
        <taxon>Fungi</taxon>
        <taxon>Dikarya</taxon>
        <taxon>Ascomycota</taxon>
        <taxon>Pezizomycotina</taxon>
        <taxon>Pezizomycetes</taxon>
        <taxon>Pezizales</taxon>
        <taxon>Tuberaceae</taxon>
        <taxon>Choiromyces</taxon>
    </lineage>
</organism>
<dbReference type="Proteomes" id="UP000276215">
    <property type="component" value="Unassembled WGS sequence"/>
</dbReference>
<gene>
    <name evidence="1" type="ORF">L873DRAFT_1770623</name>
</gene>
<proteinExistence type="predicted"/>
<dbReference type="STRING" id="1336337.A0A3N4JMZ7"/>
<dbReference type="Gene3D" id="3.30.420.10">
    <property type="entry name" value="Ribonuclease H-like superfamily/Ribonuclease H"/>
    <property type="match status" value="1"/>
</dbReference>
<reference evidence="1 2" key="1">
    <citation type="journal article" date="2018" name="Nat. Ecol. Evol.">
        <title>Pezizomycetes genomes reveal the molecular basis of ectomycorrhizal truffle lifestyle.</title>
        <authorList>
            <person name="Murat C."/>
            <person name="Payen T."/>
            <person name="Noel B."/>
            <person name="Kuo A."/>
            <person name="Morin E."/>
            <person name="Chen J."/>
            <person name="Kohler A."/>
            <person name="Krizsan K."/>
            <person name="Balestrini R."/>
            <person name="Da Silva C."/>
            <person name="Montanini B."/>
            <person name="Hainaut M."/>
            <person name="Levati E."/>
            <person name="Barry K.W."/>
            <person name="Belfiori B."/>
            <person name="Cichocki N."/>
            <person name="Clum A."/>
            <person name="Dockter R.B."/>
            <person name="Fauchery L."/>
            <person name="Guy J."/>
            <person name="Iotti M."/>
            <person name="Le Tacon F."/>
            <person name="Lindquist E.A."/>
            <person name="Lipzen A."/>
            <person name="Malagnac F."/>
            <person name="Mello A."/>
            <person name="Molinier V."/>
            <person name="Miyauchi S."/>
            <person name="Poulain J."/>
            <person name="Riccioni C."/>
            <person name="Rubini A."/>
            <person name="Sitrit Y."/>
            <person name="Splivallo R."/>
            <person name="Traeger S."/>
            <person name="Wang M."/>
            <person name="Zifcakova L."/>
            <person name="Wipf D."/>
            <person name="Zambonelli A."/>
            <person name="Paolocci F."/>
            <person name="Nowrousian M."/>
            <person name="Ottonello S."/>
            <person name="Baldrian P."/>
            <person name="Spatafora J.W."/>
            <person name="Henrissat B."/>
            <person name="Nagy L.G."/>
            <person name="Aury J.M."/>
            <person name="Wincker P."/>
            <person name="Grigoriev I.V."/>
            <person name="Bonfante P."/>
            <person name="Martin F.M."/>
        </authorList>
    </citation>
    <scope>NUCLEOTIDE SEQUENCE [LARGE SCALE GENOMIC DNA]</scope>
    <source>
        <strain evidence="1 2">120613-1</strain>
    </source>
</reference>
<evidence type="ECO:0000313" key="2">
    <source>
        <dbReference type="Proteomes" id="UP000276215"/>
    </source>
</evidence>
<accession>A0A3N4JMZ7</accession>
<sequence length="185" mass="21551">MNLSGGGDQPVMQDGFFLKDEIRIVQKIVDENGVPKGIETILHEQGLWTMGLRLECPKIQCACCACKILSLQFDFLHQKGKLQEIIKGTGYLVLFYPKFHCELNWIEYYWGQVKRYTQDNCKYNYEALKTIIPQALSSIKPTTILLFFAQTQRIMEAYHCGLQYGTTEYCEYLSHCRVRHLEDDF</sequence>
<evidence type="ECO:0000313" key="1">
    <source>
        <dbReference type="EMBL" id="RPA97800.1"/>
    </source>
</evidence>
<dbReference type="PANTHER" id="PTHR35871">
    <property type="entry name" value="EXPRESSED PROTEIN"/>
    <property type="match status" value="1"/>
</dbReference>
<dbReference type="InterPro" id="IPR036397">
    <property type="entry name" value="RNaseH_sf"/>
</dbReference>
<dbReference type="AlphaFoldDB" id="A0A3N4JMZ7"/>
<dbReference type="EMBL" id="ML120401">
    <property type="protein sequence ID" value="RPA97800.1"/>
    <property type="molecule type" value="Genomic_DNA"/>
</dbReference>
<evidence type="ECO:0008006" key="3">
    <source>
        <dbReference type="Google" id="ProtNLM"/>
    </source>
</evidence>
<dbReference type="OrthoDB" id="5401962at2759"/>
<keyword evidence="2" id="KW-1185">Reference proteome</keyword>
<dbReference type="PANTHER" id="PTHR35871:SF1">
    <property type="entry name" value="CXC1-LIKE CYSTEINE CLUSTER ASSOCIATED WITH KDZ TRANSPOSASES DOMAIN-CONTAINING PROTEIN"/>
    <property type="match status" value="1"/>
</dbReference>
<dbReference type="GO" id="GO:0003676">
    <property type="term" value="F:nucleic acid binding"/>
    <property type="evidence" value="ECO:0007669"/>
    <property type="project" value="InterPro"/>
</dbReference>